<name>A0ABN5JS63_9PSED</name>
<evidence type="ECO:0008006" key="5">
    <source>
        <dbReference type="Google" id="ProtNLM"/>
    </source>
</evidence>
<organism evidence="3 4">
    <name type="scientific">Pseudomonas rhizophila</name>
    <dbReference type="NCBI Taxonomy" id="2045200"/>
    <lineage>
        <taxon>Bacteria</taxon>
        <taxon>Pseudomonadati</taxon>
        <taxon>Pseudomonadota</taxon>
        <taxon>Gammaproteobacteria</taxon>
        <taxon>Pseudomonadales</taxon>
        <taxon>Pseudomonadaceae</taxon>
        <taxon>Pseudomonas</taxon>
    </lineage>
</organism>
<evidence type="ECO:0000259" key="2">
    <source>
        <dbReference type="Pfam" id="PF22879"/>
    </source>
</evidence>
<accession>A0ABN5JS63</accession>
<protein>
    <recommendedName>
        <fullName evidence="5">AIPR protein</fullName>
    </recommendedName>
</protein>
<dbReference type="InterPro" id="IPR055101">
    <property type="entry name" value="AIPR_N"/>
</dbReference>
<dbReference type="Proteomes" id="UP000241936">
    <property type="component" value="Chromosome"/>
</dbReference>
<reference evidence="3 4" key="1">
    <citation type="journal article" date="2018" name="Front. Microbiol.">
        <title>Pseudomonas rhizophila S211, a New Plant Growth-Promoting Rhizobacterium with Potential in Pesticide-Bioremediation.</title>
        <authorList>
            <person name="Hassen W."/>
            <person name="Neifar M."/>
            <person name="Cherif H."/>
            <person name="Najjari A."/>
            <person name="Chouchane H."/>
            <person name="Driouich R.C."/>
            <person name="Salah A."/>
            <person name="Naili F."/>
            <person name="Mosbah A."/>
            <person name="Souissi Y."/>
            <person name="Raddadi N."/>
            <person name="Ouzari H.I."/>
            <person name="Fava F."/>
            <person name="Cherif A."/>
        </authorList>
    </citation>
    <scope>NUCLEOTIDE SEQUENCE [LARGE SCALE GENOMIC DNA]</scope>
    <source>
        <strain evidence="3 4">S211</strain>
    </source>
</reference>
<keyword evidence="4" id="KW-1185">Reference proteome</keyword>
<feature type="domain" description="Abortive infection phage resistance protein N-terminal" evidence="2">
    <location>
        <begin position="29"/>
        <end position="181"/>
    </location>
</feature>
<feature type="domain" description="Abortive phage infection protein C-terminal" evidence="1">
    <location>
        <begin position="241"/>
        <end position="568"/>
    </location>
</feature>
<evidence type="ECO:0000259" key="1">
    <source>
        <dbReference type="Pfam" id="PF10592"/>
    </source>
</evidence>
<sequence>MDLLTFHKDIIETVRSKAESSRDFIRTTFVEECGERLVEAEELLSFEMCRFEGVNGKRKRLRVDGYSFDDADNSMALLIADFFNEDEVPSFITSDAKAALGDLRAFLEEALEGNLTDGSVDESQPGFGFACDLMNWHSKITKYRFYFVSDGMLKTRQKGWPEDAVSGTPVEFHIWDIGRFHSAYISATGRDDLVVDFSTNETSGLKCLAAAESQGDYSAYLCMIPGDTLADIYDIYGSRLLEGNVRTFLSTKGKVNAAIQNTIRNQPEMFFAFNNGIAATAENVVLEEDAGGGMRIRSAVNLQIVNGGQTTASLAFAKRGGTARKDCLDLSKVMVQMKLSVLPPEKAGELTPEIARYANSQNKVSDADFFSNHPFHIRLQEFSRRLFTSPKTGAQFGTHWFYERARGQYFNEQAKLTSAQKNHFLVQNPKNQLFTKTDVAKYENSWREQPHRVSMGAQKNFIFFADIISKSWTSDGKTYNEEYFRSIVALAIIFRKTESLVSQQIWYQGGYRANIVTYSIAKLHNLISEDALGKQFNFRAIWDLQAVPQALCDQLSIIAEKVFLVLTDPDRPKDNVTEWAKMQACWEQVKNTKVKLVLNSDDFLQDVRLSVEDGKKSKTMQKTDDGIQLQIMVVDLPGAEWTRLLNWGVKKGKLSPKQVSLLSIATQIPHKLPTERQCIELWKLRGQMIEDGYLAL</sequence>
<evidence type="ECO:0000313" key="4">
    <source>
        <dbReference type="Proteomes" id="UP000241936"/>
    </source>
</evidence>
<dbReference type="InterPro" id="IPR018891">
    <property type="entry name" value="AIPR_C"/>
</dbReference>
<dbReference type="EMBL" id="CP024081">
    <property type="protein sequence ID" value="AVU75036.1"/>
    <property type="molecule type" value="Genomic_DNA"/>
</dbReference>
<proteinExistence type="predicted"/>
<evidence type="ECO:0000313" key="3">
    <source>
        <dbReference type="EMBL" id="AVU75036.1"/>
    </source>
</evidence>
<dbReference type="RefSeq" id="WP_107321799.1">
    <property type="nucleotide sequence ID" value="NZ_CP024081.1"/>
</dbReference>
<dbReference type="Pfam" id="PF22879">
    <property type="entry name" value="AIPR_N"/>
    <property type="match status" value="1"/>
</dbReference>
<dbReference type="Pfam" id="PF10592">
    <property type="entry name" value="AIPR"/>
    <property type="match status" value="1"/>
</dbReference>
<gene>
    <name evidence="3" type="ORF">CRX69_07405</name>
</gene>